<organism evidence="1 2">
    <name type="scientific">Fomitopsis schrenkii</name>
    <name type="common">Brown rot fungus</name>
    <dbReference type="NCBI Taxonomy" id="2126942"/>
    <lineage>
        <taxon>Eukaryota</taxon>
        <taxon>Fungi</taxon>
        <taxon>Dikarya</taxon>
        <taxon>Basidiomycota</taxon>
        <taxon>Agaricomycotina</taxon>
        <taxon>Agaricomycetes</taxon>
        <taxon>Polyporales</taxon>
        <taxon>Fomitopsis</taxon>
    </lineage>
</organism>
<proteinExistence type="predicted"/>
<dbReference type="AlphaFoldDB" id="S8DNJ1"/>
<evidence type="ECO:0000313" key="1">
    <source>
        <dbReference type="EMBL" id="EPS92888.1"/>
    </source>
</evidence>
<reference evidence="1 2" key="1">
    <citation type="journal article" date="2012" name="Science">
        <title>The Paleozoic origin of enzymatic lignin decomposition reconstructed from 31 fungal genomes.</title>
        <authorList>
            <person name="Floudas D."/>
            <person name="Binder M."/>
            <person name="Riley R."/>
            <person name="Barry K."/>
            <person name="Blanchette R.A."/>
            <person name="Henrissat B."/>
            <person name="Martinez A.T."/>
            <person name="Otillar R."/>
            <person name="Spatafora J.W."/>
            <person name="Yadav J.S."/>
            <person name="Aerts A."/>
            <person name="Benoit I."/>
            <person name="Boyd A."/>
            <person name="Carlson A."/>
            <person name="Copeland A."/>
            <person name="Coutinho P.M."/>
            <person name="de Vries R.P."/>
            <person name="Ferreira P."/>
            <person name="Findley K."/>
            <person name="Foster B."/>
            <person name="Gaskell J."/>
            <person name="Glotzer D."/>
            <person name="Gorecki P."/>
            <person name="Heitman J."/>
            <person name="Hesse C."/>
            <person name="Hori C."/>
            <person name="Igarashi K."/>
            <person name="Jurgens J.A."/>
            <person name="Kallen N."/>
            <person name="Kersten P."/>
            <person name="Kohler A."/>
            <person name="Kuees U."/>
            <person name="Kumar T.K.A."/>
            <person name="Kuo A."/>
            <person name="LaButti K."/>
            <person name="Larrondo L.F."/>
            <person name="Lindquist E."/>
            <person name="Ling A."/>
            <person name="Lombard V."/>
            <person name="Lucas S."/>
            <person name="Lundell T."/>
            <person name="Martin R."/>
            <person name="McLaughlin D.J."/>
            <person name="Morgenstern I."/>
            <person name="Morin E."/>
            <person name="Murat C."/>
            <person name="Nagy L.G."/>
            <person name="Nolan M."/>
            <person name="Ohm R.A."/>
            <person name="Patyshakuliyeva A."/>
            <person name="Rokas A."/>
            <person name="Ruiz-Duenas F.J."/>
            <person name="Sabat G."/>
            <person name="Salamov A."/>
            <person name="Samejima M."/>
            <person name="Schmutz J."/>
            <person name="Slot J.C."/>
            <person name="St John F."/>
            <person name="Stenlid J."/>
            <person name="Sun H."/>
            <person name="Sun S."/>
            <person name="Syed K."/>
            <person name="Tsang A."/>
            <person name="Wiebenga A."/>
            <person name="Young D."/>
            <person name="Pisabarro A."/>
            <person name="Eastwood D.C."/>
            <person name="Martin F."/>
            <person name="Cullen D."/>
            <person name="Grigoriev I.V."/>
            <person name="Hibbett D.S."/>
        </authorList>
    </citation>
    <scope>NUCLEOTIDE SEQUENCE</scope>
    <source>
        <strain evidence="2">FP-58527</strain>
    </source>
</reference>
<dbReference type="HOGENOM" id="CLU_006344_2_3_1"/>
<gene>
    <name evidence="1" type="ORF">FOMPIDRAFT_1137184</name>
</gene>
<dbReference type="STRING" id="743788.S8DNJ1"/>
<protein>
    <recommendedName>
        <fullName evidence="3">C2H2-type domain-containing protein</fullName>
    </recommendedName>
</protein>
<dbReference type="OrthoDB" id="2418900at2759"/>
<dbReference type="InterPro" id="IPR041078">
    <property type="entry name" value="Plavaka"/>
</dbReference>
<evidence type="ECO:0000313" key="2">
    <source>
        <dbReference type="Proteomes" id="UP000015241"/>
    </source>
</evidence>
<sequence>MAPRGTQWSHVRPGDNDDRTCPVCDRCFQTSQGLMCHLSTARSCKWYRKGKNVIRLDDDVPEPVEMEVLVSGEDNPGSSNAMEVVERLGLSFKDVRELFSKVDTIPERAPWRTTSLAFPDRREEKHLVRYRDIIAAIKALLGTPSYAKQIVWRPRRVFTDASKTKQVFSEMWTGMWWNELQECLPKGAAAAPVILATDKTQLTQFSGNKSAYPVYLTLGNIPRAIRRKPSQHTCILLGYLPVSKISRKGLTKREHKARTQRIFHAAMRLIVKPLLAAGDEGIEVTSGDGCVCKVFPVLASYVADYPEQCLVTCSKYGTCPKCQCPADMLGEEEPAALRTSELTEDIISHAWDSGGGRAAAVEAECMMLDVSGGVKKPFWVGLPYADVHLSITPDVLHQLYQGVFKHLVSWCQDLLSPEE</sequence>
<dbReference type="Proteomes" id="UP000015241">
    <property type="component" value="Unassembled WGS sequence"/>
</dbReference>
<dbReference type="Pfam" id="PF18759">
    <property type="entry name" value="Plavaka"/>
    <property type="match status" value="1"/>
</dbReference>
<dbReference type="EMBL" id="KE504324">
    <property type="protein sequence ID" value="EPS92888.1"/>
    <property type="molecule type" value="Genomic_DNA"/>
</dbReference>
<dbReference type="eggNOG" id="ENOG502SHSB">
    <property type="taxonomic scope" value="Eukaryota"/>
</dbReference>
<keyword evidence="2" id="KW-1185">Reference proteome</keyword>
<evidence type="ECO:0008006" key="3">
    <source>
        <dbReference type="Google" id="ProtNLM"/>
    </source>
</evidence>
<name>S8DNJ1_FOMSC</name>
<dbReference type="InParanoid" id="S8DNJ1"/>
<feature type="non-terminal residue" evidence="1">
    <location>
        <position position="419"/>
    </location>
</feature>
<accession>S8DNJ1</accession>